<evidence type="ECO:0000256" key="13">
    <source>
        <dbReference type="ARBA" id="ARBA00023136"/>
    </source>
</evidence>
<evidence type="ECO:0000256" key="1">
    <source>
        <dbReference type="ARBA" id="ARBA00000085"/>
    </source>
</evidence>
<dbReference type="InterPro" id="IPR005467">
    <property type="entry name" value="His_kinase_dom"/>
</dbReference>
<dbReference type="GO" id="GO:0016301">
    <property type="term" value="F:kinase activity"/>
    <property type="evidence" value="ECO:0007669"/>
    <property type="project" value="UniProtKB-KW"/>
</dbReference>
<dbReference type="PANTHER" id="PTHR34220:SF7">
    <property type="entry name" value="SENSOR HISTIDINE KINASE YPDA"/>
    <property type="match status" value="1"/>
</dbReference>
<evidence type="ECO:0000256" key="8">
    <source>
        <dbReference type="ARBA" id="ARBA00022741"/>
    </source>
</evidence>
<accession>A0ABX8HGH7</accession>
<dbReference type="PANTHER" id="PTHR34220">
    <property type="entry name" value="SENSOR HISTIDINE KINASE YPDA"/>
    <property type="match status" value="1"/>
</dbReference>
<evidence type="ECO:0000256" key="10">
    <source>
        <dbReference type="ARBA" id="ARBA00022840"/>
    </source>
</evidence>
<keyword evidence="9 17" id="KW-0418">Kinase</keyword>
<comment type="subcellular location">
    <subcellularLocation>
        <location evidence="2">Cell membrane</location>
        <topology evidence="2">Multi-pass membrane protein</topology>
    </subcellularLocation>
</comment>
<keyword evidence="7 14" id="KW-0812">Transmembrane</keyword>
<dbReference type="SUPFAM" id="SSF55874">
    <property type="entry name" value="ATPase domain of HSP90 chaperone/DNA topoisomerase II/histidine kinase"/>
    <property type="match status" value="1"/>
</dbReference>
<dbReference type="InterPro" id="IPR003660">
    <property type="entry name" value="HAMP_dom"/>
</dbReference>
<dbReference type="Pfam" id="PF00672">
    <property type="entry name" value="HAMP"/>
    <property type="match status" value="1"/>
</dbReference>
<dbReference type="InterPro" id="IPR010559">
    <property type="entry name" value="Sig_transdc_His_kin_internal"/>
</dbReference>
<dbReference type="InterPro" id="IPR033479">
    <property type="entry name" value="dCache_1"/>
</dbReference>
<evidence type="ECO:0000256" key="2">
    <source>
        <dbReference type="ARBA" id="ARBA00004651"/>
    </source>
</evidence>
<dbReference type="Gene3D" id="3.30.565.10">
    <property type="entry name" value="Histidine kinase-like ATPase, C-terminal domain"/>
    <property type="match status" value="1"/>
</dbReference>
<evidence type="ECO:0000256" key="7">
    <source>
        <dbReference type="ARBA" id="ARBA00022692"/>
    </source>
</evidence>
<evidence type="ECO:0000256" key="6">
    <source>
        <dbReference type="ARBA" id="ARBA00022679"/>
    </source>
</evidence>
<keyword evidence="5" id="KW-0597">Phosphoprotein</keyword>
<keyword evidence="8" id="KW-0547">Nucleotide-binding</keyword>
<reference evidence="17 18" key="1">
    <citation type="submission" date="2021-06" db="EMBL/GenBank/DDBJ databases">
        <title>Whole genome sequence of Paenibacillus sophorae DSM23020 for comparative genomics.</title>
        <authorList>
            <person name="Kim M.-J."/>
            <person name="Lee G."/>
            <person name="Shin J.-H."/>
        </authorList>
    </citation>
    <scope>NUCLEOTIDE SEQUENCE [LARGE SCALE GENOMIC DNA]</scope>
    <source>
        <strain evidence="17 18">DSM 23020</strain>
    </source>
</reference>
<evidence type="ECO:0000256" key="3">
    <source>
        <dbReference type="ARBA" id="ARBA00012438"/>
    </source>
</evidence>
<dbReference type="Pfam" id="PF02743">
    <property type="entry name" value="dCache_1"/>
    <property type="match status" value="1"/>
</dbReference>
<dbReference type="Gene3D" id="6.10.340.10">
    <property type="match status" value="1"/>
</dbReference>
<dbReference type="PROSITE" id="PS50109">
    <property type="entry name" value="HIS_KIN"/>
    <property type="match status" value="1"/>
</dbReference>
<evidence type="ECO:0000256" key="11">
    <source>
        <dbReference type="ARBA" id="ARBA00022989"/>
    </source>
</evidence>
<keyword evidence="10" id="KW-0067">ATP-binding</keyword>
<dbReference type="SMART" id="SM00304">
    <property type="entry name" value="HAMP"/>
    <property type="match status" value="1"/>
</dbReference>
<dbReference type="Pfam" id="PF02518">
    <property type="entry name" value="HATPase_c"/>
    <property type="match status" value="1"/>
</dbReference>
<dbReference type="EC" id="2.7.13.3" evidence="3"/>
<dbReference type="SMART" id="SM00387">
    <property type="entry name" value="HATPase_c"/>
    <property type="match status" value="1"/>
</dbReference>
<dbReference type="PROSITE" id="PS50885">
    <property type="entry name" value="HAMP"/>
    <property type="match status" value="1"/>
</dbReference>
<evidence type="ECO:0000259" key="16">
    <source>
        <dbReference type="PROSITE" id="PS50885"/>
    </source>
</evidence>
<protein>
    <recommendedName>
        <fullName evidence="3">histidine kinase</fullName>
        <ecNumber evidence="3">2.7.13.3</ecNumber>
    </recommendedName>
</protein>
<evidence type="ECO:0000256" key="14">
    <source>
        <dbReference type="SAM" id="Phobius"/>
    </source>
</evidence>
<dbReference type="InterPro" id="IPR036890">
    <property type="entry name" value="HATPase_C_sf"/>
</dbReference>
<dbReference type="EMBL" id="CP076607">
    <property type="protein sequence ID" value="QWU17460.1"/>
    <property type="molecule type" value="Genomic_DNA"/>
</dbReference>
<evidence type="ECO:0000256" key="9">
    <source>
        <dbReference type="ARBA" id="ARBA00022777"/>
    </source>
</evidence>
<dbReference type="Pfam" id="PF06580">
    <property type="entry name" value="His_kinase"/>
    <property type="match status" value="1"/>
</dbReference>
<evidence type="ECO:0000256" key="12">
    <source>
        <dbReference type="ARBA" id="ARBA00023012"/>
    </source>
</evidence>
<feature type="domain" description="HAMP" evidence="16">
    <location>
        <begin position="330"/>
        <end position="382"/>
    </location>
</feature>
<name>A0ABX8HGH7_9BACL</name>
<dbReference type="Proteomes" id="UP000683429">
    <property type="component" value="Chromosome"/>
</dbReference>
<dbReference type="SUPFAM" id="SSF158472">
    <property type="entry name" value="HAMP domain-like"/>
    <property type="match status" value="1"/>
</dbReference>
<comment type="catalytic activity">
    <reaction evidence="1">
        <text>ATP + protein L-histidine = ADP + protein N-phospho-L-histidine.</text>
        <dbReference type="EC" id="2.7.13.3"/>
    </reaction>
</comment>
<evidence type="ECO:0000256" key="5">
    <source>
        <dbReference type="ARBA" id="ARBA00022553"/>
    </source>
</evidence>
<keyword evidence="13 14" id="KW-0472">Membrane</keyword>
<keyword evidence="6" id="KW-0808">Transferase</keyword>
<keyword evidence="4" id="KW-1003">Cell membrane</keyword>
<evidence type="ECO:0000313" key="17">
    <source>
        <dbReference type="EMBL" id="QWU17460.1"/>
    </source>
</evidence>
<feature type="domain" description="Histidine kinase" evidence="15">
    <location>
        <begin position="473"/>
        <end position="596"/>
    </location>
</feature>
<keyword evidence="12" id="KW-0902">Two-component regulatory system</keyword>
<proteinExistence type="predicted"/>
<evidence type="ECO:0000313" key="18">
    <source>
        <dbReference type="Proteomes" id="UP000683429"/>
    </source>
</evidence>
<dbReference type="InterPro" id="IPR003594">
    <property type="entry name" value="HATPase_dom"/>
</dbReference>
<dbReference type="InterPro" id="IPR050640">
    <property type="entry name" value="Bact_2-comp_sensor_kinase"/>
</dbReference>
<sequence length="605" mass="66968">MGVRNGIAGWFGRLQIRRKIVLIFLPLIIFPLLALGLLSGEMFSRSVIEKTKNNVRDESRLILSQMDSIVKNTESSANIMTTDINRLYDERSASPEAIEEERFSSLMESRLSIDLVLFPDADSAVFVDATGRVYSSYPPQESRDRKVLYSGLPEKVKLMGSYGVNRWLPVERRDYIVSDPAVPVLTLGKIVFDLDSGNQLGTLFVNVRETTFASILQVMGENLSSKQYYIVDGAGRIVASPNEQLLLTPFAANITPGLLERETPVSDIVGSGEGSKLATVTAYDRLNWKLVNIVSLQTLNGDIHRNFALTFAFGALCLLLSLLLAGKLSHIIVNPLLQVTKAMRKVKEGDLNVTSPVTTEDETGLIASVFNSMVQQIKELLNAITEEQGRKREYELALIHAQIKPHFLYNTLDTIYVLNDLGLNEEARDTTKALADFYRVVLSKGSELIPLAGEIGNVRDYLNIMQVRNPDVLRYEIDIPQELENVPVPKLSLQPLVENAIYHGLKTKGSQGLIVIRARREGGDAAIAVEDNGVGMSPEQVLRVTQFTSRNGRPASIGIYSVHERIKLYFGEPYGLTVRSKPGEGTVMEMKVPGKDGKEGKDGNV</sequence>
<evidence type="ECO:0000256" key="4">
    <source>
        <dbReference type="ARBA" id="ARBA00022475"/>
    </source>
</evidence>
<evidence type="ECO:0000259" key="15">
    <source>
        <dbReference type="PROSITE" id="PS50109"/>
    </source>
</evidence>
<feature type="transmembrane region" description="Helical" evidence="14">
    <location>
        <begin position="20"/>
        <end position="38"/>
    </location>
</feature>
<keyword evidence="18" id="KW-1185">Reference proteome</keyword>
<gene>
    <name evidence="17" type="ORF">KP014_10090</name>
</gene>
<organism evidence="17 18">
    <name type="scientific">Paenibacillus sophorae</name>
    <dbReference type="NCBI Taxonomy" id="1333845"/>
    <lineage>
        <taxon>Bacteria</taxon>
        <taxon>Bacillati</taxon>
        <taxon>Bacillota</taxon>
        <taxon>Bacilli</taxon>
        <taxon>Bacillales</taxon>
        <taxon>Paenibacillaceae</taxon>
        <taxon>Paenibacillus</taxon>
    </lineage>
</organism>
<keyword evidence="11 14" id="KW-1133">Transmembrane helix</keyword>
<dbReference type="CDD" id="cd06225">
    <property type="entry name" value="HAMP"/>
    <property type="match status" value="1"/>
</dbReference>